<sequence length="95" mass="10861">MFDLIRIKLNSRKLNQGHQVVSTKYIKIKSSLIHQIFSVIMTLPQTRTEAGFNDLSFDDIDELLTDKTLSKGEIIEVFLEPAEPKEHSDKDKDSA</sequence>
<dbReference type="OrthoDB" id="7995304at2759"/>
<reference evidence="1" key="1">
    <citation type="submission" date="2020-08" db="EMBL/GenBank/DDBJ databases">
        <title>Multicomponent nature underlies the extraordinary mechanical properties of spider dragline silk.</title>
        <authorList>
            <person name="Kono N."/>
            <person name="Nakamura H."/>
            <person name="Mori M."/>
            <person name="Yoshida Y."/>
            <person name="Ohtoshi R."/>
            <person name="Malay A.D."/>
            <person name="Moran D.A.P."/>
            <person name="Tomita M."/>
            <person name="Numata K."/>
            <person name="Arakawa K."/>
        </authorList>
    </citation>
    <scope>NUCLEOTIDE SEQUENCE</scope>
</reference>
<evidence type="ECO:0000313" key="1">
    <source>
        <dbReference type="EMBL" id="GFY73400.1"/>
    </source>
</evidence>
<comment type="caution">
    <text evidence="1">The sequence shown here is derived from an EMBL/GenBank/DDBJ whole genome shotgun (WGS) entry which is preliminary data.</text>
</comment>
<name>A0A8X7CPL3_9ARAC</name>
<protein>
    <submittedName>
        <fullName evidence="1">Uncharacterized protein</fullName>
    </submittedName>
</protein>
<dbReference type="EMBL" id="BMAV01020028">
    <property type="protein sequence ID" value="GFY73400.1"/>
    <property type="molecule type" value="Genomic_DNA"/>
</dbReference>
<keyword evidence="2" id="KW-1185">Reference proteome</keyword>
<accession>A0A8X7CPL3</accession>
<gene>
    <name evidence="1" type="ORF">TNIN_452221</name>
</gene>
<organism evidence="1 2">
    <name type="scientific">Trichonephila inaurata madagascariensis</name>
    <dbReference type="NCBI Taxonomy" id="2747483"/>
    <lineage>
        <taxon>Eukaryota</taxon>
        <taxon>Metazoa</taxon>
        <taxon>Ecdysozoa</taxon>
        <taxon>Arthropoda</taxon>
        <taxon>Chelicerata</taxon>
        <taxon>Arachnida</taxon>
        <taxon>Araneae</taxon>
        <taxon>Araneomorphae</taxon>
        <taxon>Entelegynae</taxon>
        <taxon>Araneoidea</taxon>
        <taxon>Nephilidae</taxon>
        <taxon>Trichonephila</taxon>
        <taxon>Trichonephila inaurata</taxon>
    </lineage>
</organism>
<dbReference type="Proteomes" id="UP000886998">
    <property type="component" value="Unassembled WGS sequence"/>
</dbReference>
<proteinExistence type="predicted"/>
<evidence type="ECO:0000313" key="2">
    <source>
        <dbReference type="Proteomes" id="UP000886998"/>
    </source>
</evidence>
<dbReference type="AlphaFoldDB" id="A0A8X7CPL3"/>